<evidence type="ECO:0000313" key="4">
    <source>
        <dbReference type="Proteomes" id="UP000233742"/>
    </source>
</evidence>
<organism evidence="3 4">
    <name type="scientific">Paracoccus tegillarcae</name>
    <dbReference type="NCBI Taxonomy" id="1529068"/>
    <lineage>
        <taxon>Bacteria</taxon>
        <taxon>Pseudomonadati</taxon>
        <taxon>Pseudomonadota</taxon>
        <taxon>Alphaproteobacteria</taxon>
        <taxon>Rhodobacterales</taxon>
        <taxon>Paracoccaceae</taxon>
        <taxon>Paracoccus</taxon>
    </lineage>
</organism>
<dbReference type="OrthoDB" id="9792935at2"/>
<dbReference type="KEGG" id="paro:CUV01_10990"/>
<name>A0A2K9EK21_9RHOB</name>
<dbReference type="Gene3D" id="3.40.50.720">
    <property type="entry name" value="NAD(P)-binding Rossmann-like Domain"/>
    <property type="match status" value="1"/>
</dbReference>
<dbReference type="InterPro" id="IPR055170">
    <property type="entry name" value="GFO_IDH_MocA-like_dom"/>
</dbReference>
<dbReference type="Pfam" id="PF01408">
    <property type="entry name" value="GFO_IDH_MocA"/>
    <property type="match status" value="1"/>
</dbReference>
<dbReference type="PANTHER" id="PTHR43377:SF8">
    <property type="entry name" value="BLR3664 PROTEIN"/>
    <property type="match status" value="1"/>
</dbReference>
<dbReference type="Proteomes" id="UP000233742">
    <property type="component" value="Chromosome"/>
</dbReference>
<dbReference type="GO" id="GO:0000166">
    <property type="term" value="F:nucleotide binding"/>
    <property type="evidence" value="ECO:0007669"/>
    <property type="project" value="InterPro"/>
</dbReference>
<dbReference type="InterPro" id="IPR051450">
    <property type="entry name" value="Gfo/Idh/MocA_Oxidoreductases"/>
</dbReference>
<feature type="domain" description="Gfo/Idh/MocA-like oxidoreductase N-terminal" evidence="1">
    <location>
        <begin position="2"/>
        <end position="116"/>
    </location>
</feature>
<accession>A0A2K9EK21</accession>
<dbReference type="InterPro" id="IPR036291">
    <property type="entry name" value="NAD(P)-bd_dom_sf"/>
</dbReference>
<sequence>MAVVGAGLIGRRHGQAMLSAPGVVLAGIADPDPNSAQIAADFDVPWHAGLDDMIAAGGIDGIILATPNQLHEEGALAAIAAGLPVLVEKPLASDLAAARRMVVAAQRAGVALATGHHRRHNPLVEQAKQLITDGRLGRIVSVHVSAWLSKPDTYFDVDWRRRKGAGPVYLNLIHDIDLMLHLAGPVTQVQAMESNANRGNEVEDTANVLLQFACGALGTMAVSDTVTAPLSWELTAGENPAYPVTGQDCYWIAGTQASLALPSLTLWANPDQRGWWEPISATHLPVEHGDPLPRQLAQFGRVVRGEQAPLVSGEDGLAAMILVDAIKRAAATGERVSLAT</sequence>
<evidence type="ECO:0000259" key="1">
    <source>
        <dbReference type="Pfam" id="PF01408"/>
    </source>
</evidence>
<feature type="domain" description="GFO/IDH/MocA-like oxidoreductase" evidence="2">
    <location>
        <begin position="125"/>
        <end position="258"/>
    </location>
</feature>
<proteinExistence type="predicted"/>
<dbReference type="AlphaFoldDB" id="A0A2K9EK21"/>
<protein>
    <submittedName>
        <fullName evidence="3">Oxidoreductase</fullName>
    </submittedName>
</protein>
<evidence type="ECO:0000259" key="2">
    <source>
        <dbReference type="Pfam" id="PF22725"/>
    </source>
</evidence>
<dbReference type="Pfam" id="PF22725">
    <property type="entry name" value="GFO_IDH_MocA_C3"/>
    <property type="match status" value="1"/>
</dbReference>
<keyword evidence="4" id="KW-1185">Reference proteome</keyword>
<dbReference type="InterPro" id="IPR000683">
    <property type="entry name" value="Gfo/Idh/MocA-like_OxRdtase_N"/>
</dbReference>
<dbReference type="SUPFAM" id="SSF51735">
    <property type="entry name" value="NAD(P)-binding Rossmann-fold domains"/>
    <property type="match status" value="1"/>
</dbReference>
<gene>
    <name evidence="3" type="ORF">CUV01_10990</name>
</gene>
<evidence type="ECO:0000313" key="3">
    <source>
        <dbReference type="EMBL" id="AUH35380.1"/>
    </source>
</evidence>
<dbReference type="EMBL" id="CP025408">
    <property type="protein sequence ID" value="AUH35380.1"/>
    <property type="molecule type" value="Genomic_DNA"/>
</dbReference>
<dbReference type="SUPFAM" id="SSF55347">
    <property type="entry name" value="Glyceraldehyde-3-phosphate dehydrogenase-like, C-terminal domain"/>
    <property type="match status" value="1"/>
</dbReference>
<dbReference type="PANTHER" id="PTHR43377">
    <property type="entry name" value="BILIVERDIN REDUCTASE A"/>
    <property type="match status" value="1"/>
</dbReference>
<reference evidence="3 4" key="1">
    <citation type="submission" date="2017-12" db="EMBL/GenBank/DDBJ databases">
        <authorList>
            <person name="Hurst M.R.H."/>
        </authorList>
    </citation>
    <scope>NUCLEOTIDE SEQUENCE [LARGE SCALE GENOMIC DNA]</scope>
    <source>
        <strain evidence="3 4">BM15</strain>
    </source>
</reference>
<dbReference type="Gene3D" id="3.30.360.10">
    <property type="entry name" value="Dihydrodipicolinate Reductase, domain 2"/>
    <property type="match status" value="1"/>
</dbReference>